<protein>
    <recommendedName>
        <fullName evidence="3">DUF600 family protein</fullName>
    </recommendedName>
</protein>
<proteinExistence type="predicted"/>
<dbReference type="SUPFAM" id="SSF160424">
    <property type="entry name" value="BH3703-like"/>
    <property type="match status" value="1"/>
</dbReference>
<dbReference type="Gene3D" id="3.30.500.20">
    <property type="entry name" value="BH3703-like domains"/>
    <property type="match status" value="1"/>
</dbReference>
<gene>
    <name evidence="1" type="ORF">VSF3289_00872</name>
</gene>
<name>A0A1E3WLH0_9VIBR</name>
<dbReference type="PATRIC" id="fig|45658.8.peg.862"/>
<dbReference type="OrthoDB" id="6197240at2"/>
<evidence type="ECO:0008006" key="3">
    <source>
        <dbReference type="Google" id="ProtNLM"/>
    </source>
</evidence>
<accession>A0A1E3WLH0</accession>
<dbReference type="RefSeq" id="WP_069446210.1">
    <property type="nucleotide sequence ID" value="NZ_MDCJ01000002.1"/>
</dbReference>
<organism evidence="1 2">
    <name type="scientific">Vibrio scophthalmi</name>
    <dbReference type="NCBI Taxonomy" id="45658"/>
    <lineage>
        <taxon>Bacteria</taxon>
        <taxon>Pseudomonadati</taxon>
        <taxon>Pseudomonadota</taxon>
        <taxon>Gammaproteobacteria</taxon>
        <taxon>Vibrionales</taxon>
        <taxon>Vibrionaceae</taxon>
        <taxon>Vibrio</taxon>
    </lineage>
</organism>
<dbReference type="AlphaFoldDB" id="A0A1E3WLH0"/>
<reference evidence="1 2" key="1">
    <citation type="submission" date="2016-08" db="EMBL/GenBank/DDBJ databases">
        <title>Genome sequencing of Vibrio scophthalmi strain FP3289, an isolated from Paralichthys olivaceus.</title>
        <authorList>
            <person name="Han H.-J."/>
        </authorList>
    </citation>
    <scope>NUCLEOTIDE SEQUENCE [LARGE SCALE GENOMIC DNA]</scope>
    <source>
        <strain evidence="1 2">FP3289</strain>
    </source>
</reference>
<dbReference type="InterPro" id="IPR036170">
    <property type="entry name" value="YezG-like_sf"/>
</dbReference>
<comment type="caution">
    <text evidence="1">The sequence shown here is derived from an EMBL/GenBank/DDBJ whole genome shotgun (WGS) entry which is preliminary data.</text>
</comment>
<evidence type="ECO:0000313" key="1">
    <source>
        <dbReference type="EMBL" id="ODS10613.1"/>
    </source>
</evidence>
<sequence length="113" mass="13272">MENIDTLYLSIARNIINNTSSSWDSAEINAEVFDGTVKLKGGYHCNNIFTTFKFRHFDRKIISDFESIHLITTENLDNNWNRAKFTLEPSGDFNMEFEWDQELADEIERLNNE</sequence>
<dbReference type="Proteomes" id="UP000095131">
    <property type="component" value="Unassembled WGS sequence"/>
</dbReference>
<dbReference type="EMBL" id="MDCJ01000002">
    <property type="protein sequence ID" value="ODS10613.1"/>
    <property type="molecule type" value="Genomic_DNA"/>
</dbReference>
<evidence type="ECO:0000313" key="2">
    <source>
        <dbReference type="Proteomes" id="UP000095131"/>
    </source>
</evidence>